<gene>
    <name evidence="5" type="ORF">B4N89_11860</name>
</gene>
<comment type="caution">
    <text evidence="5">The sequence shown here is derived from an EMBL/GenBank/DDBJ whole genome shotgun (WGS) entry which is preliminary data.</text>
</comment>
<proteinExistence type="predicted"/>
<dbReference type="InterPro" id="IPR002577">
    <property type="entry name" value="HTH_HxlR"/>
</dbReference>
<dbReference type="SUPFAM" id="SSF46785">
    <property type="entry name" value="Winged helix' DNA-binding domain"/>
    <property type="match status" value="1"/>
</dbReference>
<evidence type="ECO:0000256" key="1">
    <source>
        <dbReference type="ARBA" id="ARBA00023015"/>
    </source>
</evidence>
<name>A0A1T3P7K9_9ACTN</name>
<evidence type="ECO:0000259" key="4">
    <source>
        <dbReference type="PROSITE" id="PS51118"/>
    </source>
</evidence>
<organism evidence="5 6">
    <name type="scientific">Embleya scabrispora</name>
    <dbReference type="NCBI Taxonomy" id="159449"/>
    <lineage>
        <taxon>Bacteria</taxon>
        <taxon>Bacillati</taxon>
        <taxon>Actinomycetota</taxon>
        <taxon>Actinomycetes</taxon>
        <taxon>Kitasatosporales</taxon>
        <taxon>Streptomycetaceae</taxon>
        <taxon>Embleya</taxon>
    </lineage>
</organism>
<dbReference type="PROSITE" id="PS51118">
    <property type="entry name" value="HTH_HXLR"/>
    <property type="match status" value="1"/>
</dbReference>
<dbReference type="OrthoDB" id="9792527at2"/>
<keyword evidence="6" id="KW-1185">Reference proteome</keyword>
<dbReference type="InterPro" id="IPR036390">
    <property type="entry name" value="WH_DNA-bd_sf"/>
</dbReference>
<sequence length="122" mass="13716">MGFGNHRFDVIARNTGAPRDILTTRLRALEAAGVLERRRYQERPPRFEYHLTARGRDLAPVLQTLAAWGDRWLTDEPPVDFRHGDHPFDPALMCRGCGEEVAPGSVHVHVRAPGWDLAGPVE</sequence>
<keyword evidence="2" id="KW-0238">DNA-binding</keyword>
<dbReference type="PANTHER" id="PTHR33204:SF18">
    <property type="entry name" value="TRANSCRIPTIONAL REGULATORY PROTEIN"/>
    <property type="match status" value="1"/>
</dbReference>
<reference evidence="5 6" key="1">
    <citation type="submission" date="2017-03" db="EMBL/GenBank/DDBJ databases">
        <title>Draft genome sequence of Streptomyces scabrisporus NF3, endophyte isolated from Amphipterygium adstringens.</title>
        <authorList>
            <person name="Vazquez M."/>
            <person name="Ceapa C.D."/>
            <person name="Rodriguez Luna D."/>
            <person name="Sanchez Esquivel S."/>
        </authorList>
    </citation>
    <scope>NUCLEOTIDE SEQUENCE [LARGE SCALE GENOMIC DNA]</scope>
    <source>
        <strain evidence="5 6">NF3</strain>
    </source>
</reference>
<feature type="domain" description="HTH hxlR-type" evidence="4">
    <location>
        <begin position="1"/>
        <end position="77"/>
    </location>
</feature>
<evidence type="ECO:0000256" key="3">
    <source>
        <dbReference type="ARBA" id="ARBA00023163"/>
    </source>
</evidence>
<keyword evidence="1" id="KW-0805">Transcription regulation</keyword>
<protein>
    <submittedName>
        <fullName evidence="5">Transcriptional regulator</fullName>
    </submittedName>
</protein>
<evidence type="ECO:0000313" key="5">
    <source>
        <dbReference type="EMBL" id="OPC84982.1"/>
    </source>
</evidence>
<dbReference type="STRING" id="159449.B4N89_11860"/>
<dbReference type="EMBL" id="MWQN01000001">
    <property type="protein sequence ID" value="OPC84982.1"/>
    <property type="molecule type" value="Genomic_DNA"/>
</dbReference>
<dbReference type="Pfam" id="PF01638">
    <property type="entry name" value="HxlR"/>
    <property type="match status" value="1"/>
</dbReference>
<dbReference type="PANTHER" id="PTHR33204">
    <property type="entry name" value="TRANSCRIPTIONAL REGULATOR, MARR FAMILY"/>
    <property type="match status" value="1"/>
</dbReference>
<dbReference type="Proteomes" id="UP000190037">
    <property type="component" value="Unassembled WGS sequence"/>
</dbReference>
<dbReference type="GO" id="GO:0003677">
    <property type="term" value="F:DNA binding"/>
    <property type="evidence" value="ECO:0007669"/>
    <property type="project" value="UniProtKB-KW"/>
</dbReference>
<dbReference type="Gene3D" id="1.10.10.10">
    <property type="entry name" value="Winged helix-like DNA-binding domain superfamily/Winged helix DNA-binding domain"/>
    <property type="match status" value="1"/>
</dbReference>
<accession>A0A1T3P7K9</accession>
<keyword evidence="3" id="KW-0804">Transcription</keyword>
<evidence type="ECO:0000313" key="6">
    <source>
        <dbReference type="Proteomes" id="UP000190037"/>
    </source>
</evidence>
<evidence type="ECO:0000256" key="2">
    <source>
        <dbReference type="ARBA" id="ARBA00023125"/>
    </source>
</evidence>
<dbReference type="AlphaFoldDB" id="A0A1T3P7K9"/>
<dbReference type="InterPro" id="IPR036388">
    <property type="entry name" value="WH-like_DNA-bd_sf"/>
</dbReference>